<name>A0A5A9PHZ9_9TELE</name>
<keyword evidence="3" id="KW-1185">Reference proteome</keyword>
<keyword evidence="1" id="KW-1133">Transmembrane helix</keyword>
<dbReference type="InterPro" id="IPR053358">
    <property type="entry name" value="Diff-assoc_signaling"/>
</dbReference>
<organism evidence="2 3">
    <name type="scientific">Triplophysa tibetana</name>
    <dbReference type="NCBI Taxonomy" id="1572043"/>
    <lineage>
        <taxon>Eukaryota</taxon>
        <taxon>Metazoa</taxon>
        <taxon>Chordata</taxon>
        <taxon>Craniata</taxon>
        <taxon>Vertebrata</taxon>
        <taxon>Euteleostomi</taxon>
        <taxon>Actinopterygii</taxon>
        <taxon>Neopterygii</taxon>
        <taxon>Teleostei</taxon>
        <taxon>Ostariophysi</taxon>
        <taxon>Cypriniformes</taxon>
        <taxon>Nemacheilidae</taxon>
        <taxon>Triplophysa</taxon>
    </lineage>
</organism>
<evidence type="ECO:0000313" key="2">
    <source>
        <dbReference type="EMBL" id="KAA0721395.1"/>
    </source>
</evidence>
<reference evidence="2 3" key="1">
    <citation type="journal article" date="2019" name="Mol. Ecol. Resour.">
        <title>Chromosome-level genome assembly of Triplophysa tibetana, a fish adapted to the harsh high-altitude environment of the Tibetan Plateau.</title>
        <authorList>
            <person name="Yang X."/>
            <person name="Liu H."/>
            <person name="Ma Z."/>
            <person name="Zou Y."/>
            <person name="Zou M."/>
            <person name="Mao Y."/>
            <person name="Li X."/>
            <person name="Wang H."/>
            <person name="Chen T."/>
            <person name="Wang W."/>
            <person name="Yang R."/>
        </authorList>
    </citation>
    <scope>NUCLEOTIDE SEQUENCE [LARGE SCALE GENOMIC DNA]</scope>
    <source>
        <strain evidence="2">TTIB1903HZAU</strain>
        <tissue evidence="2">Muscle</tissue>
    </source>
</reference>
<dbReference type="AlphaFoldDB" id="A0A5A9PHZ9"/>
<evidence type="ECO:0000256" key="1">
    <source>
        <dbReference type="SAM" id="Phobius"/>
    </source>
</evidence>
<dbReference type="EMBL" id="SOYY01000005">
    <property type="protein sequence ID" value="KAA0721395.1"/>
    <property type="molecule type" value="Genomic_DNA"/>
</dbReference>
<keyword evidence="1" id="KW-0812">Transmembrane</keyword>
<feature type="transmembrane region" description="Helical" evidence="1">
    <location>
        <begin position="75"/>
        <end position="100"/>
    </location>
</feature>
<evidence type="ECO:0000313" key="3">
    <source>
        <dbReference type="Proteomes" id="UP000324632"/>
    </source>
</evidence>
<protein>
    <submittedName>
        <fullName evidence="2">Uncharacterized protein</fullName>
    </submittedName>
</protein>
<dbReference type="Proteomes" id="UP000324632">
    <property type="component" value="Chromosome 5"/>
</dbReference>
<comment type="caution">
    <text evidence="2">The sequence shown here is derived from an EMBL/GenBank/DDBJ whole genome shotgun (WGS) entry which is preliminary data.</text>
</comment>
<sequence>MKRLRSGPPEEALGAWWAAGPTLDCVPGRDWGTGPEWVADTPEDPSSEKELNQGLSTLVLEGWGSRRKRAGRMEYHTSLVLLFLIISPSSSAGTVFFTYLGTLCIEDCKHDGYKYTCKSFDKDGSCQTMYCSPQKNMDYLGRQCKANSMCEKHGKGYNWCYNNVWGQWGYCGLVMDNNNHYGSKQGSLCYDHCDKRQEEYYWCNTVTGWDYCSPSEKTDYKNKRCKEDSPCGKHGQNYNWCWLKEGSWGYCGLQEPKMLLYRTKDNYICTDECQYHERSDYYWCHTAKDWDYCSPDVNVTYKGKPCRSDHSCGLNDYGYNWCWTSENEYDYCGRIEPGVCTYTTSQHRKRRAPEDRKLICTRIDKGNKIKTIFTAEEASNDIAEVNQNRKEEAKKLIGLWNNGYLVNQARSNLIASEHLRIDMQGIINRNNRRYYNLQVQLNTNRGPNQSTTVSQILVPDGIPDSYIRRAFWESLINRARIFVEVLTLNQC</sequence>
<accession>A0A5A9PHZ9</accession>
<dbReference type="PANTHER" id="PTHR34261:SF1">
    <property type="entry name" value="TUBULIN POLYMERIZATION-PROMOTING PROTEIN"/>
    <property type="match status" value="1"/>
</dbReference>
<gene>
    <name evidence="2" type="ORF">E1301_Tti020712</name>
</gene>
<proteinExistence type="predicted"/>
<dbReference type="PANTHER" id="PTHR34261">
    <property type="entry name" value="APC REGULATOR OF WNT-SIGNALING PATHWAY-RELATED"/>
    <property type="match status" value="1"/>
</dbReference>
<keyword evidence="1" id="KW-0472">Membrane</keyword>